<proteinExistence type="predicted"/>
<reference evidence="1" key="1">
    <citation type="submission" date="2023-03" db="EMBL/GenBank/DDBJ databases">
        <title>Massive genome expansion in bonnet fungi (Mycena s.s.) driven by repeated elements and novel gene families across ecological guilds.</title>
        <authorList>
            <consortium name="Lawrence Berkeley National Laboratory"/>
            <person name="Harder C.B."/>
            <person name="Miyauchi S."/>
            <person name="Viragh M."/>
            <person name="Kuo A."/>
            <person name="Thoen E."/>
            <person name="Andreopoulos B."/>
            <person name="Lu D."/>
            <person name="Skrede I."/>
            <person name="Drula E."/>
            <person name="Henrissat B."/>
            <person name="Morin E."/>
            <person name="Kohler A."/>
            <person name="Barry K."/>
            <person name="LaButti K."/>
            <person name="Morin E."/>
            <person name="Salamov A."/>
            <person name="Lipzen A."/>
            <person name="Mereny Z."/>
            <person name="Hegedus B."/>
            <person name="Baldrian P."/>
            <person name="Stursova M."/>
            <person name="Weitz H."/>
            <person name="Taylor A."/>
            <person name="Grigoriev I.V."/>
            <person name="Nagy L.G."/>
            <person name="Martin F."/>
            <person name="Kauserud H."/>
        </authorList>
    </citation>
    <scope>NUCLEOTIDE SEQUENCE</scope>
    <source>
        <strain evidence="1">CBHHK182m</strain>
    </source>
</reference>
<dbReference type="AlphaFoldDB" id="A0AAD7GZJ6"/>
<evidence type="ECO:0000313" key="2">
    <source>
        <dbReference type="Proteomes" id="UP001215598"/>
    </source>
</evidence>
<dbReference type="Proteomes" id="UP001215598">
    <property type="component" value="Unassembled WGS sequence"/>
</dbReference>
<comment type="caution">
    <text evidence="1">The sequence shown here is derived from an EMBL/GenBank/DDBJ whole genome shotgun (WGS) entry which is preliminary data.</text>
</comment>
<organism evidence="1 2">
    <name type="scientific">Mycena metata</name>
    <dbReference type="NCBI Taxonomy" id="1033252"/>
    <lineage>
        <taxon>Eukaryota</taxon>
        <taxon>Fungi</taxon>
        <taxon>Dikarya</taxon>
        <taxon>Basidiomycota</taxon>
        <taxon>Agaricomycotina</taxon>
        <taxon>Agaricomycetes</taxon>
        <taxon>Agaricomycetidae</taxon>
        <taxon>Agaricales</taxon>
        <taxon>Marasmiineae</taxon>
        <taxon>Mycenaceae</taxon>
        <taxon>Mycena</taxon>
    </lineage>
</organism>
<accession>A0AAD7GZJ6</accession>
<evidence type="ECO:0000313" key="1">
    <source>
        <dbReference type="EMBL" id="KAJ7708463.1"/>
    </source>
</evidence>
<dbReference type="EMBL" id="JARKIB010000434">
    <property type="protein sequence ID" value="KAJ7708463.1"/>
    <property type="molecule type" value="Genomic_DNA"/>
</dbReference>
<gene>
    <name evidence="1" type="ORF">B0H16DRAFT_1481362</name>
</gene>
<keyword evidence="2" id="KW-1185">Reference proteome</keyword>
<name>A0AAD7GZJ6_9AGAR</name>
<sequence>MPSPVEGGRGRGSPDYCTTYLAMQGGSSVPAPNFGNGMMMVMAVLKLLPIAYPRNLLTELQVAAKAYSVQRIFSPGDQRSKDGVGSKLLSADQSAASSATVGEVTPISWGTSQLLPDSIYLNPLREVRIGDKGVPARECRTGPWLVGSAAKWIFSFSEVENFVRLESVYGEIRDPETKFGSPPHTYRLGTIVGVIL</sequence>
<protein>
    <submittedName>
        <fullName evidence="1">Uncharacterized protein</fullName>
    </submittedName>
</protein>